<evidence type="ECO:0000256" key="3">
    <source>
        <dbReference type="SAM" id="SignalP"/>
    </source>
</evidence>
<dbReference type="PANTHER" id="PTHR13743:SF115">
    <property type="entry name" value="NEUROBEACHIN-LIKE PROTEIN 1"/>
    <property type="match status" value="1"/>
</dbReference>
<evidence type="ECO:0000313" key="5">
    <source>
        <dbReference type="EMBL" id="KAK0136011.1"/>
    </source>
</evidence>
<evidence type="ECO:0000313" key="6">
    <source>
        <dbReference type="Proteomes" id="UP001174136"/>
    </source>
</evidence>
<dbReference type="PANTHER" id="PTHR13743">
    <property type="entry name" value="BEIGE/BEACH-RELATED"/>
    <property type="match status" value="1"/>
</dbReference>
<protein>
    <submittedName>
        <fullName evidence="5">Neurobeachin-like protein 1</fullName>
    </submittedName>
</protein>
<dbReference type="GO" id="GO:0016020">
    <property type="term" value="C:membrane"/>
    <property type="evidence" value="ECO:0007669"/>
    <property type="project" value="TreeGrafter"/>
</dbReference>
<proteinExistence type="predicted"/>
<dbReference type="InterPro" id="IPR050865">
    <property type="entry name" value="BEACH_Domain"/>
</dbReference>
<keyword evidence="6" id="KW-1185">Reference proteome</keyword>
<evidence type="ECO:0000256" key="2">
    <source>
        <dbReference type="SAM" id="MobiDB-lite"/>
    </source>
</evidence>
<dbReference type="EMBL" id="JAOPHQ010005285">
    <property type="protein sequence ID" value="KAK0136011.1"/>
    <property type="molecule type" value="Genomic_DNA"/>
</dbReference>
<dbReference type="GO" id="GO:0008104">
    <property type="term" value="P:intracellular protein localization"/>
    <property type="evidence" value="ECO:0007669"/>
    <property type="project" value="TreeGrafter"/>
</dbReference>
<dbReference type="GO" id="GO:0019901">
    <property type="term" value="F:protein kinase binding"/>
    <property type="evidence" value="ECO:0007669"/>
    <property type="project" value="TreeGrafter"/>
</dbReference>
<evidence type="ECO:0000256" key="1">
    <source>
        <dbReference type="ARBA" id="ARBA00022574"/>
    </source>
</evidence>
<feature type="compositionally biased region" description="Acidic residues" evidence="2">
    <location>
        <begin position="419"/>
        <end position="431"/>
    </location>
</feature>
<sequence>MINCVGGLHVLFPILEQLALVAPDQQGPGSVTPEVATPAEGDWVILPSNRASEARLEKNLVACFLLVLKHFLLRHPINQESLLHCHGVATLGTLLQKLPAGRVDVSVLVAVQLLLEQVTSEKNQTLLQQLHTHLLFNCHTWSQGDFPTRIGHIQYMSAVVKDNRKQFRKKYGVQFLLDTIRMFYGKSGCRDSDLSEDDVRTLRASLCGLLKYYISKGMAQEETHSILGYIAAIGDEEQLCSLLELLIGLLQSGPARDQLFLLLFEPGAADSCYALLLNTKYSDRLRELVFKEEVVGGVSEEVVGGVSEEDVGGVSEEDVGGVSEEVVGGVSEEDVGGVSEEVVGGVSEEDVGGASEEVVGGVSEEDVGGVSEEDVGGVSEEVVGGVSEEVVGGVSEEDVGGVSEEVVGGVSEEVVGGVSEEDVGGVSEEDVGGVSGQG</sequence>
<dbReference type="AlphaFoldDB" id="A0AA47NRT3"/>
<accession>A0AA47NRT3</accession>
<dbReference type="GO" id="GO:0005829">
    <property type="term" value="C:cytosol"/>
    <property type="evidence" value="ECO:0007669"/>
    <property type="project" value="TreeGrafter"/>
</dbReference>
<keyword evidence="1" id="KW-0853">WD repeat</keyword>
<comment type="caution">
    <text evidence="5">The sequence shown here is derived from an EMBL/GenBank/DDBJ whole genome shotgun (WGS) entry which is preliminary data.</text>
</comment>
<reference evidence="5" key="1">
    <citation type="journal article" date="2023" name="Front. Mar. Sci.">
        <title>A new Merluccius polli reference genome to investigate the effects of global change in West African waters.</title>
        <authorList>
            <person name="Mateo J.L."/>
            <person name="Blanco-Fernandez C."/>
            <person name="Garcia-Vazquez E."/>
            <person name="Machado-Schiaffino G."/>
        </authorList>
    </citation>
    <scope>NUCLEOTIDE SEQUENCE</scope>
    <source>
        <strain evidence="5">C29</strain>
        <tissue evidence="5">Fin</tissue>
    </source>
</reference>
<feature type="chain" id="PRO_5041301241" evidence="3">
    <location>
        <begin position="24"/>
        <end position="438"/>
    </location>
</feature>
<organism evidence="5 6">
    <name type="scientific">Merluccius polli</name>
    <name type="common">Benguela hake</name>
    <name type="synonym">Merluccius cadenati</name>
    <dbReference type="NCBI Taxonomy" id="89951"/>
    <lineage>
        <taxon>Eukaryota</taxon>
        <taxon>Metazoa</taxon>
        <taxon>Chordata</taxon>
        <taxon>Craniata</taxon>
        <taxon>Vertebrata</taxon>
        <taxon>Euteleostomi</taxon>
        <taxon>Actinopterygii</taxon>
        <taxon>Neopterygii</taxon>
        <taxon>Teleostei</taxon>
        <taxon>Neoteleostei</taxon>
        <taxon>Acanthomorphata</taxon>
        <taxon>Zeiogadaria</taxon>
        <taxon>Gadariae</taxon>
        <taxon>Gadiformes</taxon>
        <taxon>Gadoidei</taxon>
        <taxon>Merlucciidae</taxon>
        <taxon>Merluccius</taxon>
    </lineage>
</organism>
<name>A0AA47NRT3_MERPO</name>
<feature type="signal peptide" evidence="3">
    <location>
        <begin position="1"/>
        <end position="23"/>
    </location>
</feature>
<feature type="compositionally biased region" description="Low complexity" evidence="2">
    <location>
        <begin position="388"/>
        <end position="418"/>
    </location>
</feature>
<dbReference type="Proteomes" id="UP001174136">
    <property type="component" value="Unassembled WGS sequence"/>
</dbReference>
<feature type="domain" description="DUF4704" evidence="4">
    <location>
        <begin position="2"/>
        <end position="279"/>
    </location>
</feature>
<dbReference type="InterPro" id="IPR031570">
    <property type="entry name" value="NBEA/BDCP_DUF4704"/>
</dbReference>
<feature type="region of interest" description="Disordered" evidence="2">
    <location>
        <begin position="388"/>
        <end position="438"/>
    </location>
</feature>
<gene>
    <name evidence="5" type="primary">NBEAL1_2</name>
    <name evidence="5" type="ORF">N1851_028099</name>
</gene>
<evidence type="ECO:0000259" key="4">
    <source>
        <dbReference type="Pfam" id="PF15787"/>
    </source>
</evidence>
<dbReference type="Pfam" id="PF15787">
    <property type="entry name" value="DUF4704"/>
    <property type="match status" value="1"/>
</dbReference>
<keyword evidence="3" id="KW-0732">Signal</keyword>